<gene>
    <name evidence="2" type="ORF">SNOG_11605</name>
</gene>
<dbReference type="AlphaFoldDB" id="Q0U9F9"/>
<dbReference type="KEGG" id="pno:SNOG_11605"/>
<reference evidence="3" key="1">
    <citation type="journal article" date="2007" name="Plant Cell">
        <title>Dothideomycete-plant interactions illuminated by genome sequencing and EST analysis of the wheat pathogen Stagonospora nodorum.</title>
        <authorList>
            <person name="Hane J.K."/>
            <person name="Lowe R.G."/>
            <person name="Solomon P.S."/>
            <person name="Tan K.C."/>
            <person name="Schoch C.L."/>
            <person name="Spatafora J.W."/>
            <person name="Crous P.W."/>
            <person name="Kodira C."/>
            <person name="Birren B.W."/>
            <person name="Galagan J.E."/>
            <person name="Torriani S.F."/>
            <person name="McDonald B.A."/>
            <person name="Oliver R.P."/>
        </authorList>
    </citation>
    <scope>NUCLEOTIDE SEQUENCE [LARGE SCALE GENOMIC DNA]</scope>
    <source>
        <strain evidence="3">SN15 / ATCC MYA-4574 / FGSC 10173</strain>
    </source>
</reference>
<dbReference type="HOGENOM" id="CLU_2758644_0_0_1"/>
<dbReference type="Proteomes" id="UP000001055">
    <property type="component" value="Unassembled WGS sequence"/>
</dbReference>
<keyword evidence="1" id="KW-0732">Signal</keyword>
<proteinExistence type="predicted"/>
<protein>
    <submittedName>
        <fullName evidence="2">Uncharacterized protein</fullName>
    </submittedName>
</protein>
<evidence type="ECO:0000313" key="3">
    <source>
        <dbReference type="Proteomes" id="UP000001055"/>
    </source>
</evidence>
<evidence type="ECO:0000313" key="2">
    <source>
        <dbReference type="EMBL" id="EAT81313.1"/>
    </source>
</evidence>
<organism evidence="2 3">
    <name type="scientific">Phaeosphaeria nodorum (strain SN15 / ATCC MYA-4574 / FGSC 10173)</name>
    <name type="common">Glume blotch fungus</name>
    <name type="synonym">Parastagonospora nodorum</name>
    <dbReference type="NCBI Taxonomy" id="321614"/>
    <lineage>
        <taxon>Eukaryota</taxon>
        <taxon>Fungi</taxon>
        <taxon>Dikarya</taxon>
        <taxon>Ascomycota</taxon>
        <taxon>Pezizomycotina</taxon>
        <taxon>Dothideomycetes</taxon>
        <taxon>Pleosporomycetidae</taxon>
        <taxon>Pleosporales</taxon>
        <taxon>Pleosporineae</taxon>
        <taxon>Phaeosphaeriaceae</taxon>
        <taxon>Parastagonospora</taxon>
    </lineage>
</organism>
<name>Q0U9F9_PHANO</name>
<dbReference type="InParanoid" id="Q0U9F9"/>
<accession>Q0U9F9</accession>
<evidence type="ECO:0000256" key="1">
    <source>
        <dbReference type="SAM" id="SignalP"/>
    </source>
</evidence>
<sequence length="70" mass="7648">MPTQLRQTILLSLLLPLNPLFTNQTTTAAFPGRSSIQTASTSTTQRNDCESRMVKQINGVQKDDDVAALV</sequence>
<dbReference type="EMBL" id="CH445343">
    <property type="protein sequence ID" value="EAT81313.1"/>
    <property type="molecule type" value="Genomic_DNA"/>
</dbReference>
<feature type="signal peptide" evidence="1">
    <location>
        <begin position="1"/>
        <end position="28"/>
    </location>
</feature>
<feature type="chain" id="PRO_5004177765" evidence="1">
    <location>
        <begin position="29"/>
        <end position="70"/>
    </location>
</feature>
<dbReference type="RefSeq" id="XP_001801844.1">
    <property type="nucleotide sequence ID" value="XM_001801792.1"/>
</dbReference>
<dbReference type="GeneID" id="5978752"/>